<evidence type="ECO:0000313" key="1">
    <source>
        <dbReference type="EMBL" id="AXH44878.1"/>
    </source>
</evidence>
<dbReference type="GeneID" id="63026696"/>
<evidence type="ECO:0000313" key="2">
    <source>
        <dbReference type="Proteomes" id="UP000257630"/>
    </source>
</evidence>
<dbReference type="EMBL" id="MH450129">
    <property type="protein sequence ID" value="AXH44878.1"/>
    <property type="molecule type" value="Genomic_DNA"/>
</dbReference>
<dbReference type="Proteomes" id="UP000257630">
    <property type="component" value="Segment"/>
</dbReference>
<accession>A0A345KPC6</accession>
<dbReference type="KEGG" id="vg:63026696"/>
<name>A0A345KPC6_9CAUD</name>
<reference evidence="1 2" key="1">
    <citation type="submission" date="2018-06" db="EMBL/GenBank/DDBJ databases">
        <authorList>
            <person name="Plymale R.C."/>
            <person name="Vermillion C.D."/>
            <person name="Bowman H."/>
            <person name="Gills J.R."/>
            <person name="Wooten L.C."/>
            <person name="Askins J.L."/>
            <person name="Brownlee C.M."/>
            <person name="Davis H.K."/>
            <person name="Edmondson E.M."/>
            <person name="Edwards S.L."/>
            <person name="Haberman K.L."/>
            <person name="Jacobs K.R."/>
            <person name="Jones G.C."/>
            <person name="Livingston L.W."/>
            <person name="Masengale M.E."/>
            <person name="Morrison C.M."/>
            <person name="Mullins A.M."/>
            <person name="Pate M.D."/>
            <person name="Pennington B.T."/>
            <person name="Pickard K.N."/>
            <person name="Rainwater D.R."/>
            <person name="Studdard A.C."/>
            <person name="Walker A.L."/>
            <person name="Reyna N.S."/>
            <person name="Garlena R.A."/>
            <person name="Russell D.A."/>
            <person name="Pope W.H."/>
            <person name="Jacobs-Sera D."/>
            <person name="Hendrix R.W."/>
            <person name="Hatfull G.F."/>
        </authorList>
    </citation>
    <scope>NUCLEOTIDE SEQUENCE [LARGE SCALE GENOMIC DNA]</scope>
</reference>
<protein>
    <submittedName>
        <fullName evidence="1">Uncharacterized protein</fullName>
    </submittedName>
</protein>
<organism evidence="1 2">
    <name type="scientific">Gordonia phage Ribeye</name>
    <dbReference type="NCBI Taxonomy" id="2250417"/>
    <lineage>
        <taxon>Viruses</taxon>
        <taxon>Duplodnaviria</taxon>
        <taxon>Heunggongvirae</taxon>
        <taxon>Uroviricota</taxon>
        <taxon>Caudoviricetes</taxon>
        <taxon>Stackebrandtviridae</taxon>
        <taxon>Schenleyvirinae</taxon>
        <taxon>Kroosvirus</taxon>
        <taxon>Kroosvirus ribeye</taxon>
    </lineage>
</organism>
<proteinExistence type="predicted"/>
<keyword evidence="2" id="KW-1185">Reference proteome</keyword>
<gene>
    <name evidence="1" type="primary">15</name>
    <name evidence="1" type="ORF">SEA_RIBEYE_15</name>
</gene>
<sequence>MVGVIAQQQLDRLDAIVTAGIAAGNADVVERALDAQARLLCLPR</sequence>
<dbReference type="RefSeq" id="YP_010002149.1">
    <property type="nucleotide sequence ID" value="NC_053241.1"/>
</dbReference>